<evidence type="ECO:0000256" key="3">
    <source>
        <dbReference type="SAM" id="MobiDB-lite"/>
    </source>
</evidence>
<feature type="region of interest" description="Disordered" evidence="3">
    <location>
        <begin position="1"/>
        <end position="27"/>
    </location>
</feature>
<evidence type="ECO:0000256" key="2">
    <source>
        <dbReference type="ARBA" id="ARBA00023136"/>
    </source>
</evidence>
<protein>
    <submittedName>
        <fullName evidence="5">Spore germination protein</fullName>
    </submittedName>
</protein>
<feature type="compositionally biased region" description="Polar residues" evidence="3">
    <location>
        <begin position="1"/>
        <end position="11"/>
    </location>
</feature>
<dbReference type="Pfam" id="PF03323">
    <property type="entry name" value="GerA"/>
    <property type="match status" value="1"/>
</dbReference>
<organism evidence="5 6">
    <name type="scientific">Paenibacillus anseongense</name>
    <dbReference type="NCBI Taxonomy" id="2682845"/>
    <lineage>
        <taxon>Bacteria</taxon>
        <taxon>Bacillati</taxon>
        <taxon>Bacillota</taxon>
        <taxon>Bacilli</taxon>
        <taxon>Bacillales</taxon>
        <taxon>Paenibacillaceae</taxon>
        <taxon>Paenibacillus</taxon>
    </lineage>
</organism>
<keyword evidence="2 4" id="KW-0472">Membrane</keyword>
<evidence type="ECO:0000313" key="5">
    <source>
        <dbReference type="EMBL" id="MVQ36289.1"/>
    </source>
</evidence>
<feature type="transmembrane region" description="Helical" evidence="4">
    <location>
        <begin position="434"/>
        <end position="459"/>
    </location>
</feature>
<name>A0ABW9U850_9BACL</name>
<comment type="similarity">
    <text evidence="1">Belongs to the GerABKA family.</text>
</comment>
<dbReference type="PANTHER" id="PTHR22550">
    <property type="entry name" value="SPORE GERMINATION PROTEIN"/>
    <property type="match status" value="1"/>
</dbReference>
<proteinExistence type="inferred from homology"/>
<dbReference type="EMBL" id="WSEM01000016">
    <property type="protein sequence ID" value="MVQ36289.1"/>
    <property type="molecule type" value="Genomic_DNA"/>
</dbReference>
<accession>A0ABW9U850</accession>
<dbReference type="PANTHER" id="PTHR22550:SF5">
    <property type="entry name" value="LEUCINE ZIPPER PROTEIN 4"/>
    <property type="match status" value="1"/>
</dbReference>
<evidence type="ECO:0000313" key="6">
    <source>
        <dbReference type="Proteomes" id="UP000467637"/>
    </source>
</evidence>
<keyword evidence="4" id="KW-1133">Transmembrane helix</keyword>
<gene>
    <name evidence="5" type="ORF">GON05_16895</name>
</gene>
<sequence>MFGSQTKSTVNPPREKHSNSNKEPFSDTEYADFSKRLEWFQQNLSNSFDVHYHTFIAGPEVRCALIYLKGMIDHKTVEQSVLGVITTLDSSMSIEQFTTLILDRKHLPIAEQSIQYTLKEALGKLLNRDALLLIEGDPRILAISMVSFTKRAIEEPQNETVIRGPREAFMEDLETNLTLLRRRMKSTSFKSEMMHIGTVTSTSIAITYLQGKCSQQLVEEMKKRLSSIDIDGILATSYIEECIEDNPYSPFPQLQLTERPDVVNAALLEGRIGVLVDGTPITLIAPATMFMLMQAAEDYYHRYIAASWIRYIRYFFLFVSLLLPSLYIAITTFHPEILPERLLLTLASSREVVPFNSFVEAFIMELSFEALREAAVRIPKTIGQSISIIGALIIGTAAVEAGIVSAAMVIIVSLTGVSSFIIPHFELGFSFRMLRFPIMILAGILGIYGIACAMILIYLHLLELRSFGVPYLAPVAPLVPNDLKDTLGRSPWWKLTTRTSLFGLNQGGIRQPTNSRKWTQSLEDIHLEEE</sequence>
<dbReference type="InterPro" id="IPR050768">
    <property type="entry name" value="UPF0353/GerABKA_families"/>
</dbReference>
<evidence type="ECO:0000256" key="4">
    <source>
        <dbReference type="SAM" id="Phobius"/>
    </source>
</evidence>
<keyword evidence="4" id="KW-0812">Transmembrane</keyword>
<dbReference type="Proteomes" id="UP000467637">
    <property type="component" value="Unassembled WGS sequence"/>
</dbReference>
<comment type="caution">
    <text evidence="5">The sequence shown here is derived from an EMBL/GenBank/DDBJ whole genome shotgun (WGS) entry which is preliminary data.</text>
</comment>
<reference evidence="5 6" key="1">
    <citation type="submission" date="2019-12" db="EMBL/GenBank/DDBJ databases">
        <authorList>
            <person name="Huq M.A."/>
        </authorList>
    </citation>
    <scope>NUCLEOTIDE SEQUENCE [LARGE SCALE GENOMIC DNA]</scope>
    <source>
        <strain evidence="5 6">MAH-34</strain>
    </source>
</reference>
<feature type="transmembrane region" description="Helical" evidence="4">
    <location>
        <begin position="392"/>
        <end position="422"/>
    </location>
</feature>
<keyword evidence="6" id="KW-1185">Reference proteome</keyword>
<dbReference type="InterPro" id="IPR004995">
    <property type="entry name" value="Spore_Ger"/>
</dbReference>
<dbReference type="PIRSF" id="PIRSF005690">
    <property type="entry name" value="GerBA"/>
    <property type="match status" value="1"/>
</dbReference>
<feature type="transmembrane region" description="Helical" evidence="4">
    <location>
        <begin position="314"/>
        <end position="333"/>
    </location>
</feature>
<evidence type="ECO:0000256" key="1">
    <source>
        <dbReference type="ARBA" id="ARBA00005278"/>
    </source>
</evidence>